<dbReference type="GO" id="GO:0015099">
    <property type="term" value="F:nickel cation transmembrane transporter activity"/>
    <property type="evidence" value="ECO:0007669"/>
    <property type="project" value="TreeGrafter"/>
</dbReference>
<dbReference type="AlphaFoldDB" id="A0A1R0F8F4"/>
<feature type="transmembrane region" description="Helical" evidence="13">
    <location>
        <begin position="281"/>
        <end position="304"/>
    </location>
</feature>
<keyword evidence="15" id="KW-1185">Reference proteome</keyword>
<name>A0A1R0F8F4_9HYPH</name>
<evidence type="ECO:0000256" key="2">
    <source>
        <dbReference type="ARBA" id="ARBA00009765"/>
    </source>
</evidence>
<dbReference type="InterPro" id="IPR045863">
    <property type="entry name" value="CorA_TM1_TM2"/>
</dbReference>
<keyword evidence="9 13" id="KW-1133">Transmembrane helix</keyword>
<reference evidence="14 15" key="1">
    <citation type="submission" date="2016-12" db="EMBL/GenBank/DDBJ databases">
        <title>Comparative genomics of Bartonella apis.</title>
        <authorList>
            <person name="Engel P."/>
        </authorList>
    </citation>
    <scope>NUCLEOTIDE SEQUENCE [LARGE SCALE GENOMIC DNA]</scope>
    <source>
        <strain evidence="14 15">PEB0149</strain>
    </source>
</reference>
<dbReference type="OrthoDB" id="9803416at2"/>
<evidence type="ECO:0000256" key="5">
    <source>
        <dbReference type="ARBA" id="ARBA00022475"/>
    </source>
</evidence>
<keyword evidence="8" id="KW-0460">Magnesium</keyword>
<dbReference type="PANTHER" id="PTHR47685">
    <property type="entry name" value="MAGNESIUM TRANSPORT PROTEIN CORA"/>
    <property type="match status" value="1"/>
</dbReference>
<evidence type="ECO:0000313" key="14">
    <source>
        <dbReference type="EMBL" id="OLY43236.1"/>
    </source>
</evidence>
<feature type="transmembrane region" description="Helical" evidence="13">
    <location>
        <begin position="316"/>
        <end position="336"/>
    </location>
</feature>
<keyword evidence="6" id="KW-0997">Cell inner membrane</keyword>
<dbReference type="Gene3D" id="1.20.58.340">
    <property type="entry name" value="Magnesium transport protein CorA, transmembrane region"/>
    <property type="match status" value="1"/>
</dbReference>
<evidence type="ECO:0000256" key="12">
    <source>
        <dbReference type="ARBA" id="ARBA00034269"/>
    </source>
</evidence>
<evidence type="ECO:0000313" key="15">
    <source>
        <dbReference type="Proteomes" id="UP000187344"/>
    </source>
</evidence>
<dbReference type="GeneID" id="92991672"/>
<proteinExistence type="inferred from homology"/>
<dbReference type="GO" id="GO:0015095">
    <property type="term" value="F:magnesium ion transmembrane transporter activity"/>
    <property type="evidence" value="ECO:0007669"/>
    <property type="project" value="TreeGrafter"/>
</dbReference>
<dbReference type="CDD" id="cd12837">
    <property type="entry name" value="EcCorA-like_u1"/>
    <property type="match status" value="1"/>
</dbReference>
<evidence type="ECO:0000256" key="6">
    <source>
        <dbReference type="ARBA" id="ARBA00022519"/>
    </source>
</evidence>
<protein>
    <recommendedName>
        <fullName evidence="3">Magnesium transport protein CorA</fullName>
    </recommendedName>
</protein>
<dbReference type="SUPFAM" id="SSF143865">
    <property type="entry name" value="CorA soluble domain-like"/>
    <property type="match status" value="1"/>
</dbReference>
<dbReference type="Gene3D" id="3.30.460.20">
    <property type="entry name" value="CorA soluble domain-like"/>
    <property type="match status" value="1"/>
</dbReference>
<dbReference type="InterPro" id="IPR002523">
    <property type="entry name" value="MgTranspt_CorA/ZnTranspt_ZntB"/>
</dbReference>
<keyword evidence="7 13" id="KW-0812">Transmembrane</keyword>
<dbReference type="FunFam" id="1.20.58.340:FF:000001">
    <property type="entry name" value="Magnesium transport protein CorA"/>
    <property type="match status" value="1"/>
</dbReference>
<accession>A0A1R0F8F4</accession>
<evidence type="ECO:0000256" key="1">
    <source>
        <dbReference type="ARBA" id="ARBA00004429"/>
    </source>
</evidence>
<dbReference type="InterPro" id="IPR050829">
    <property type="entry name" value="CorA_MIT"/>
</dbReference>
<comment type="caution">
    <text evidence="14">The sequence shown here is derived from an EMBL/GenBank/DDBJ whole genome shotgun (WGS) entry which is preliminary data.</text>
</comment>
<dbReference type="GO" id="GO:0005886">
    <property type="term" value="C:plasma membrane"/>
    <property type="evidence" value="ECO:0007669"/>
    <property type="project" value="UniProtKB-SubCell"/>
</dbReference>
<comment type="catalytic activity">
    <reaction evidence="12">
        <text>Mg(2+)(in) = Mg(2+)(out)</text>
        <dbReference type="Rhea" id="RHEA:29827"/>
        <dbReference type="ChEBI" id="CHEBI:18420"/>
    </reaction>
</comment>
<keyword evidence="5" id="KW-1003">Cell membrane</keyword>
<dbReference type="GO" id="GO:0015087">
    <property type="term" value="F:cobalt ion transmembrane transporter activity"/>
    <property type="evidence" value="ECO:0007669"/>
    <property type="project" value="TreeGrafter"/>
</dbReference>
<comment type="similarity">
    <text evidence="2">Belongs to the CorA metal ion transporter (MIT) (TC 1.A.35) family.</text>
</comment>
<evidence type="ECO:0000256" key="11">
    <source>
        <dbReference type="ARBA" id="ARBA00023136"/>
    </source>
</evidence>
<dbReference type="EMBL" id="LXYT01000002">
    <property type="protein sequence ID" value="OLY43236.1"/>
    <property type="molecule type" value="Genomic_DNA"/>
</dbReference>
<dbReference type="Proteomes" id="UP000187344">
    <property type="component" value="Unassembled WGS sequence"/>
</dbReference>
<evidence type="ECO:0000256" key="3">
    <source>
        <dbReference type="ARBA" id="ARBA00019439"/>
    </source>
</evidence>
<gene>
    <name evidence="14" type="ORF">PEB0149_006600</name>
</gene>
<keyword evidence="11 13" id="KW-0472">Membrane</keyword>
<dbReference type="RefSeq" id="WP_075870131.1">
    <property type="nucleotide sequence ID" value="NZ_CALYQA010000001.1"/>
</dbReference>
<evidence type="ECO:0000256" key="13">
    <source>
        <dbReference type="SAM" id="Phobius"/>
    </source>
</evidence>
<sequence length="342" mass="38297">MIRSFRTSTDRLVEVPLKEDGTPENDVLWIDLSDPTAGEEKELEKWLGIPIPTHDDMTEIEESSRFYMENGAQYMTAPLIYTVDGDKRDIAPVTFILTGSRLVTVRYSHPQAIELFILRVTKAGNGLITPQCTGLTILTAVIEAATDRLADLLEAVSGRIETASRNIFHRDEAAMPMSTIDFRKTLNHIGNQGTLLSMVRESIAGVSRLLVYVEAYGKTVTPKYIEADGKTVTPKKDMKTTVKSLEQDTQSLEHYADFLSAKMTFLLDTVVGMISTEQNAIIKFFSVAAVGFMPPTLVASIYGMNFQFMPELNEKWGYPFALFLMIISAVIPILYFRKKGWL</sequence>
<evidence type="ECO:0000256" key="10">
    <source>
        <dbReference type="ARBA" id="ARBA00023065"/>
    </source>
</evidence>
<evidence type="ECO:0000256" key="4">
    <source>
        <dbReference type="ARBA" id="ARBA00022448"/>
    </source>
</evidence>
<evidence type="ECO:0000256" key="8">
    <source>
        <dbReference type="ARBA" id="ARBA00022842"/>
    </source>
</evidence>
<evidence type="ECO:0000256" key="7">
    <source>
        <dbReference type="ARBA" id="ARBA00022692"/>
    </source>
</evidence>
<dbReference type="Pfam" id="PF01544">
    <property type="entry name" value="CorA"/>
    <property type="match status" value="1"/>
</dbReference>
<dbReference type="SUPFAM" id="SSF144083">
    <property type="entry name" value="Magnesium transport protein CorA, transmembrane region"/>
    <property type="match status" value="1"/>
</dbReference>
<keyword evidence="4" id="KW-0813">Transport</keyword>
<dbReference type="PANTHER" id="PTHR47685:SF1">
    <property type="entry name" value="MAGNESIUM TRANSPORT PROTEIN CORA"/>
    <property type="match status" value="1"/>
</dbReference>
<organism evidence="14 15">
    <name type="scientific">Bartonella apis</name>
    <dbReference type="NCBI Taxonomy" id="1686310"/>
    <lineage>
        <taxon>Bacteria</taxon>
        <taxon>Pseudomonadati</taxon>
        <taxon>Pseudomonadota</taxon>
        <taxon>Alphaproteobacteria</taxon>
        <taxon>Hyphomicrobiales</taxon>
        <taxon>Bartonellaceae</taxon>
        <taxon>Bartonella</taxon>
    </lineage>
</organism>
<evidence type="ECO:0000256" key="9">
    <source>
        <dbReference type="ARBA" id="ARBA00022989"/>
    </source>
</evidence>
<dbReference type="InterPro" id="IPR045861">
    <property type="entry name" value="CorA_cytoplasmic_dom"/>
</dbReference>
<comment type="subcellular location">
    <subcellularLocation>
        <location evidence="1">Cell inner membrane</location>
        <topology evidence="1">Multi-pass membrane protein</topology>
    </subcellularLocation>
</comment>
<keyword evidence="10" id="KW-0406">Ion transport</keyword>